<keyword evidence="5 7" id="KW-1133">Transmembrane helix</keyword>
<evidence type="ECO:0000256" key="5">
    <source>
        <dbReference type="ARBA" id="ARBA00022989"/>
    </source>
</evidence>
<organism evidence="9 10">
    <name type="scientific">Planosporangium thailandense</name>
    <dbReference type="NCBI Taxonomy" id="765197"/>
    <lineage>
        <taxon>Bacteria</taxon>
        <taxon>Bacillati</taxon>
        <taxon>Actinomycetota</taxon>
        <taxon>Actinomycetes</taxon>
        <taxon>Micromonosporales</taxon>
        <taxon>Micromonosporaceae</taxon>
        <taxon>Planosporangium</taxon>
    </lineage>
</organism>
<feature type="transmembrane region" description="Helical" evidence="7">
    <location>
        <begin position="512"/>
        <end position="534"/>
    </location>
</feature>
<feature type="transmembrane region" description="Helical" evidence="7">
    <location>
        <begin position="277"/>
        <end position="298"/>
    </location>
</feature>
<feature type="transmembrane region" description="Helical" evidence="7">
    <location>
        <begin position="228"/>
        <end position="249"/>
    </location>
</feature>
<evidence type="ECO:0000313" key="9">
    <source>
        <dbReference type="EMBL" id="NJC68114.1"/>
    </source>
</evidence>
<accession>A0ABX0XQ53</accession>
<comment type="caution">
    <text evidence="9">The sequence shown here is derived from an EMBL/GenBank/DDBJ whole genome shotgun (WGS) entry which is preliminary data.</text>
</comment>
<keyword evidence="6 7" id="KW-0472">Membrane</keyword>
<evidence type="ECO:0000256" key="1">
    <source>
        <dbReference type="ARBA" id="ARBA00004651"/>
    </source>
</evidence>
<feature type="transmembrane region" description="Helical" evidence="7">
    <location>
        <begin position="627"/>
        <end position="647"/>
    </location>
</feature>
<evidence type="ECO:0000256" key="2">
    <source>
        <dbReference type="ARBA" id="ARBA00010157"/>
    </source>
</evidence>
<evidence type="ECO:0000313" key="10">
    <source>
        <dbReference type="Proteomes" id="UP000722989"/>
    </source>
</evidence>
<evidence type="ECO:0000259" key="8">
    <source>
        <dbReference type="PROSITE" id="PS50156"/>
    </source>
</evidence>
<comment type="similarity">
    <text evidence="2">Belongs to the resistance-nodulation-cell division (RND) (TC 2.A.6) family. MmpL subfamily.</text>
</comment>
<gene>
    <name evidence="9" type="ORF">HC031_00035</name>
</gene>
<keyword evidence="10" id="KW-1185">Reference proteome</keyword>
<feature type="transmembrane region" description="Helical" evidence="7">
    <location>
        <begin position="580"/>
        <end position="600"/>
    </location>
</feature>
<keyword evidence="4 7" id="KW-0812">Transmembrane</keyword>
<dbReference type="PROSITE" id="PS50156">
    <property type="entry name" value="SSD"/>
    <property type="match status" value="1"/>
</dbReference>
<evidence type="ECO:0000256" key="7">
    <source>
        <dbReference type="SAM" id="Phobius"/>
    </source>
</evidence>
<dbReference type="InterPro" id="IPR000731">
    <property type="entry name" value="SSD"/>
</dbReference>
<dbReference type="PANTHER" id="PTHR33406:SF11">
    <property type="entry name" value="MEMBRANE PROTEIN SCO6666-RELATED"/>
    <property type="match status" value="1"/>
</dbReference>
<evidence type="ECO:0000256" key="3">
    <source>
        <dbReference type="ARBA" id="ARBA00022475"/>
    </source>
</evidence>
<dbReference type="Proteomes" id="UP000722989">
    <property type="component" value="Unassembled WGS sequence"/>
</dbReference>
<sequence length="761" mass="80064">MFAALGRASFRYRRWFLAATVLLTVFAAVWGTGVFGKLSGDGFNDTHSESYRASAAAQAVLGRDPDAVLLISNPRLTVDDQAFQVAVQDVVDSIPSGDADTVATYWSTASPAMVSHDRHETYVAIRFAGSADHAGDVYKRVAPRIHAPAGFTVDKGGNVPLNQDINHQVSKDIGRAEGLSFPVVLALLVVVFGGLVAASLPLAVGGVAILGAFTVLRVMTGFTSVSVFAINIVTMLGLGLAIDYALFVVSRFREELRSGSDVEQALVTTMSTAGRTIAVSAVTVGVSLSSLLLFPQVFFRSMALGGVAAVGVAVLASLTALPALLALLGHRVDALRLPGLRRRERITSGRGLWYRIAQSVMRRPVVYVAVIVPILLLAGSPFLRVQFGGVDYRALPTKAESRQVAERIVADFPGGGEKIRVVVDGASPTGLERYVGELKALPGVNGAAVTGSSASGDRAVVDVAQGLDAYSSQARSLVTEVRHLPPPPGAHVEVGGTTANLMDLLHTLGAKLPWMALWVFSATFVLLFLAFGSLLLPLKAIVMNMLSLTASFGALVWIFQDGHLSGLLGFTSTGTVEATQPILILAIAFGLSMDYEVFLLSRVREQWDRTGDNTLAVATGLQRTGRIITSAAVLLVVVIGAFATGGISIIKMVGVGMVVAIVVDATIVRALLVPATMRLMGRANWWLPRPLAAVWRRFGIREGDEAAPVALPAGATLVTVGDTGRGIFPDGVTAIRCEADPMGRTVEPAGTVDDVATAVRG</sequence>
<name>A0ABX0XQ53_9ACTN</name>
<dbReference type="Gene3D" id="1.20.1640.10">
    <property type="entry name" value="Multidrug efflux transporter AcrB transmembrane domain"/>
    <property type="match status" value="2"/>
</dbReference>
<feature type="transmembrane region" description="Helical" evidence="7">
    <location>
        <begin position="653"/>
        <end position="672"/>
    </location>
</feature>
<feature type="domain" description="SSD" evidence="8">
    <location>
        <begin position="196"/>
        <end position="327"/>
    </location>
</feature>
<dbReference type="RefSeq" id="WP_167923034.1">
    <property type="nucleotide sequence ID" value="NZ_JAATVY010000001.1"/>
</dbReference>
<feature type="transmembrane region" description="Helical" evidence="7">
    <location>
        <begin position="541"/>
        <end position="560"/>
    </location>
</feature>
<reference evidence="9 10" key="1">
    <citation type="submission" date="2020-03" db="EMBL/GenBank/DDBJ databases">
        <title>WGS of the type strain of Planosporangium spp.</title>
        <authorList>
            <person name="Thawai C."/>
        </authorList>
    </citation>
    <scope>NUCLEOTIDE SEQUENCE [LARGE SCALE GENOMIC DNA]</scope>
    <source>
        <strain evidence="9 10">TBRC 5610</strain>
    </source>
</reference>
<protein>
    <submittedName>
        <fullName evidence="9">MMPL family transporter</fullName>
    </submittedName>
</protein>
<dbReference type="EMBL" id="JAATVY010000001">
    <property type="protein sequence ID" value="NJC68114.1"/>
    <property type="molecule type" value="Genomic_DNA"/>
</dbReference>
<evidence type="ECO:0000256" key="4">
    <source>
        <dbReference type="ARBA" id="ARBA00022692"/>
    </source>
</evidence>
<dbReference type="InterPro" id="IPR050545">
    <property type="entry name" value="Mycobact_MmpL"/>
</dbReference>
<feature type="transmembrane region" description="Helical" evidence="7">
    <location>
        <begin position="304"/>
        <end position="328"/>
    </location>
</feature>
<dbReference type="InterPro" id="IPR004869">
    <property type="entry name" value="MMPL_dom"/>
</dbReference>
<dbReference type="Pfam" id="PF03176">
    <property type="entry name" value="MMPL"/>
    <property type="match status" value="2"/>
</dbReference>
<evidence type="ECO:0000256" key="6">
    <source>
        <dbReference type="ARBA" id="ARBA00023136"/>
    </source>
</evidence>
<keyword evidence="3" id="KW-1003">Cell membrane</keyword>
<comment type="subcellular location">
    <subcellularLocation>
        <location evidence="1">Cell membrane</location>
        <topology evidence="1">Multi-pass membrane protein</topology>
    </subcellularLocation>
</comment>
<dbReference type="SUPFAM" id="SSF82866">
    <property type="entry name" value="Multidrug efflux transporter AcrB transmembrane domain"/>
    <property type="match status" value="2"/>
</dbReference>
<feature type="transmembrane region" description="Helical" evidence="7">
    <location>
        <begin position="365"/>
        <end position="383"/>
    </location>
</feature>
<proteinExistence type="inferred from homology"/>
<feature type="transmembrane region" description="Helical" evidence="7">
    <location>
        <begin position="179"/>
        <end position="197"/>
    </location>
</feature>
<dbReference type="PANTHER" id="PTHR33406">
    <property type="entry name" value="MEMBRANE PROTEIN MJ1562-RELATED"/>
    <property type="match status" value="1"/>
</dbReference>